<evidence type="ECO:0000256" key="7">
    <source>
        <dbReference type="ARBA" id="ARBA00022832"/>
    </source>
</evidence>
<evidence type="ECO:0000256" key="6">
    <source>
        <dbReference type="ARBA" id="ARBA00022679"/>
    </source>
</evidence>
<comment type="function">
    <text evidence="13">Catalyzes the condensation reaction of fatty acid synthesis by the addition to an acyl acceptor of two carbons from malonyl-ACP. Catalyzes the first condensation reaction which initiates fatty acid synthesis and may therefore play a role in governing the total rate of fatty acid production. Possesses both acetoacetyl-ACP synthase and acetyl transacylase activities. Its substrate specificity determines the biosynthesis of branched-chain and/or straight-chain of fatty acids.</text>
</comment>
<name>A0AAX3BDH0_9SPIR</name>
<dbReference type="Gene3D" id="3.40.47.10">
    <property type="match status" value="1"/>
</dbReference>
<evidence type="ECO:0000259" key="14">
    <source>
        <dbReference type="Pfam" id="PF08541"/>
    </source>
</evidence>
<evidence type="ECO:0000313" key="17">
    <source>
        <dbReference type="Proteomes" id="UP001056539"/>
    </source>
</evidence>
<reference evidence="16" key="2">
    <citation type="submission" date="2022-06" db="EMBL/GenBank/DDBJ databases">
        <title>Thermospira aquatica gen. nov., sp. nov.</title>
        <authorList>
            <person name="Ben Ali Gam Z."/>
            <person name="Labat M."/>
        </authorList>
    </citation>
    <scope>NUCLEOTIDE SEQUENCE</scope>
    <source>
        <strain evidence="16">F1F22</strain>
    </source>
</reference>
<feature type="region of interest" description="ACP-binding" evidence="13">
    <location>
        <begin position="256"/>
        <end position="260"/>
    </location>
</feature>
<evidence type="ECO:0000256" key="8">
    <source>
        <dbReference type="ARBA" id="ARBA00023098"/>
    </source>
</evidence>
<feature type="active site" evidence="13">
    <location>
        <position position="255"/>
    </location>
</feature>
<feature type="active site" evidence="13">
    <location>
        <position position="113"/>
    </location>
</feature>
<keyword evidence="11 13" id="KW-0012">Acyltransferase</keyword>
<comment type="subunit">
    <text evidence="13">Homodimer.</text>
</comment>
<dbReference type="GO" id="GO:0005737">
    <property type="term" value="C:cytoplasm"/>
    <property type="evidence" value="ECO:0007669"/>
    <property type="project" value="UniProtKB-SubCell"/>
</dbReference>
<keyword evidence="5 13" id="KW-0444">Lipid biosynthesis</keyword>
<evidence type="ECO:0000313" key="16">
    <source>
        <dbReference type="EMBL" id="URA10241.1"/>
    </source>
</evidence>
<dbReference type="KEGG" id="taqu:KDW03_00075"/>
<keyword evidence="10 13" id="KW-0511">Multifunctional enzyme</keyword>
<dbReference type="InterPro" id="IPR004655">
    <property type="entry name" value="FabH"/>
</dbReference>
<dbReference type="CDD" id="cd00830">
    <property type="entry name" value="KAS_III"/>
    <property type="match status" value="1"/>
</dbReference>
<feature type="domain" description="Beta-ketoacyl-[acyl-carrier-protein] synthase III N-terminal" evidence="15">
    <location>
        <begin position="108"/>
        <end position="187"/>
    </location>
</feature>
<dbReference type="GO" id="GO:0006633">
    <property type="term" value="P:fatty acid biosynthetic process"/>
    <property type="evidence" value="ECO:0007669"/>
    <property type="project" value="UniProtKB-UniRule"/>
</dbReference>
<feature type="domain" description="Beta-ketoacyl-[acyl-carrier-protein] synthase III C-terminal" evidence="14">
    <location>
        <begin position="239"/>
        <end position="327"/>
    </location>
</feature>
<comment type="catalytic activity">
    <reaction evidence="12">
        <text>malonyl-[ACP] + acetyl-CoA + H(+) = 3-oxobutanoyl-[ACP] + CO2 + CoA</text>
        <dbReference type="Rhea" id="RHEA:12080"/>
        <dbReference type="Rhea" id="RHEA-COMP:9623"/>
        <dbReference type="Rhea" id="RHEA-COMP:9625"/>
        <dbReference type="ChEBI" id="CHEBI:15378"/>
        <dbReference type="ChEBI" id="CHEBI:16526"/>
        <dbReference type="ChEBI" id="CHEBI:57287"/>
        <dbReference type="ChEBI" id="CHEBI:57288"/>
        <dbReference type="ChEBI" id="CHEBI:78449"/>
        <dbReference type="ChEBI" id="CHEBI:78450"/>
        <dbReference type="EC" id="2.3.1.180"/>
    </reaction>
    <physiologicalReaction direction="left-to-right" evidence="12">
        <dbReference type="Rhea" id="RHEA:12081"/>
    </physiologicalReaction>
</comment>
<comment type="similarity">
    <text evidence="2 13">Belongs to the thiolase-like superfamily. FabH family.</text>
</comment>
<dbReference type="InterPro" id="IPR013747">
    <property type="entry name" value="ACP_syn_III_C"/>
</dbReference>
<evidence type="ECO:0000256" key="2">
    <source>
        <dbReference type="ARBA" id="ARBA00008642"/>
    </source>
</evidence>
<keyword evidence="17" id="KW-1185">Reference proteome</keyword>
<dbReference type="Pfam" id="PF08541">
    <property type="entry name" value="ACP_syn_III_C"/>
    <property type="match status" value="1"/>
</dbReference>
<dbReference type="Pfam" id="PF08545">
    <property type="entry name" value="ACP_syn_III"/>
    <property type="match status" value="1"/>
</dbReference>
<dbReference type="HAMAP" id="MF_01815">
    <property type="entry name" value="FabH"/>
    <property type="match status" value="1"/>
</dbReference>
<proteinExistence type="inferred from homology"/>
<evidence type="ECO:0000256" key="4">
    <source>
        <dbReference type="ARBA" id="ARBA00022490"/>
    </source>
</evidence>
<keyword evidence="8 13" id="KW-0443">Lipid metabolism</keyword>
<comment type="domain">
    <text evidence="13">The last Arg residue of the ACP-binding site is essential for the weak association between ACP/AcpP and FabH.</text>
</comment>
<dbReference type="InterPro" id="IPR016039">
    <property type="entry name" value="Thiolase-like"/>
</dbReference>
<evidence type="ECO:0000259" key="15">
    <source>
        <dbReference type="Pfam" id="PF08545"/>
    </source>
</evidence>
<dbReference type="PANTHER" id="PTHR34069">
    <property type="entry name" value="3-OXOACYL-[ACYL-CARRIER-PROTEIN] SYNTHASE 3"/>
    <property type="match status" value="1"/>
</dbReference>
<dbReference type="RefSeq" id="WP_271435374.1">
    <property type="nucleotide sequence ID" value="NZ_CP073355.1"/>
</dbReference>
<evidence type="ECO:0000256" key="12">
    <source>
        <dbReference type="ARBA" id="ARBA00051096"/>
    </source>
</evidence>
<dbReference type="EMBL" id="CP073355">
    <property type="protein sequence ID" value="URA10241.1"/>
    <property type="molecule type" value="Genomic_DNA"/>
</dbReference>
<dbReference type="SUPFAM" id="SSF53901">
    <property type="entry name" value="Thiolase-like"/>
    <property type="match status" value="1"/>
</dbReference>
<dbReference type="GO" id="GO:0033818">
    <property type="term" value="F:beta-ketoacyl-acyl-carrier-protein synthase III activity"/>
    <property type="evidence" value="ECO:0007669"/>
    <property type="project" value="UniProtKB-UniRule"/>
</dbReference>
<evidence type="ECO:0000256" key="11">
    <source>
        <dbReference type="ARBA" id="ARBA00023315"/>
    </source>
</evidence>
<keyword evidence="7 13" id="KW-0276">Fatty acid metabolism</keyword>
<evidence type="ECO:0000256" key="1">
    <source>
        <dbReference type="ARBA" id="ARBA00005194"/>
    </source>
</evidence>
<evidence type="ECO:0000256" key="10">
    <source>
        <dbReference type="ARBA" id="ARBA00023268"/>
    </source>
</evidence>
<dbReference type="FunFam" id="3.40.47.10:FF:000004">
    <property type="entry name" value="3-oxoacyl-[acyl-carrier-protein] synthase 3"/>
    <property type="match status" value="1"/>
</dbReference>
<evidence type="ECO:0000256" key="3">
    <source>
        <dbReference type="ARBA" id="ARBA00012333"/>
    </source>
</evidence>
<dbReference type="AlphaFoldDB" id="A0AAX3BDH0"/>
<gene>
    <name evidence="13" type="primary">fabH</name>
    <name evidence="16" type="ORF">KDW03_00075</name>
</gene>
<dbReference type="GO" id="GO:0004315">
    <property type="term" value="F:3-oxoacyl-[acyl-carrier-protein] synthase activity"/>
    <property type="evidence" value="ECO:0007669"/>
    <property type="project" value="InterPro"/>
</dbReference>
<dbReference type="NCBIfam" id="TIGR00747">
    <property type="entry name" value="fabH"/>
    <property type="match status" value="1"/>
</dbReference>
<feature type="active site" evidence="13">
    <location>
        <position position="285"/>
    </location>
</feature>
<keyword evidence="9 13" id="KW-0275">Fatty acid biosynthesis</keyword>
<evidence type="ECO:0000256" key="13">
    <source>
        <dbReference type="HAMAP-Rule" id="MF_01815"/>
    </source>
</evidence>
<sequence>MYKAVIKGMGMYVPEKVLTNHDLEKMVETNDEWITTRTGIKERRIAADDQATSDLAVIAARQAIEKAGLTPQDIDMVIVATITPDYVFPATAALVQDKLGIPHTGTVDIEAACSGFIYALSMANAYVVSGMYKNVLVIGAETLSRIVDWQDRTTCILFGDGAGAAVIGQGDAKESSGFIGFSLGGDGSYADLLALPAGGSKNPASHETVDQRLHYMKMNGNATFKVAVRTMTEALESILKEHNIDPSEVKLIVPHQANLRIISAIAERLSVGEDRVMVNLQKYGNTSSATIPMALYEAIEEGRVKKGDLVAMVAFGGGFTWGAALLRL</sequence>
<reference evidence="16" key="1">
    <citation type="submission" date="2021-04" db="EMBL/GenBank/DDBJ databases">
        <authorList>
            <person name="Postec A."/>
        </authorList>
    </citation>
    <scope>NUCLEOTIDE SEQUENCE</scope>
    <source>
        <strain evidence="16">F1F22</strain>
    </source>
</reference>
<comment type="pathway">
    <text evidence="1 13">Lipid metabolism; fatty acid biosynthesis.</text>
</comment>
<protein>
    <recommendedName>
        <fullName evidence="3 13">Beta-ketoacyl-[acyl-carrier-protein] synthase III</fullName>
        <shortName evidence="13">Beta-ketoacyl-ACP synthase III</shortName>
        <shortName evidence="13">KAS III</shortName>
        <ecNumber evidence="3 13">2.3.1.180</ecNumber>
    </recommendedName>
    <alternativeName>
        <fullName evidence="13">3-oxoacyl-[acyl-carrier-protein] synthase 3</fullName>
    </alternativeName>
    <alternativeName>
        <fullName evidence="13">3-oxoacyl-[acyl-carrier-protein] synthase III</fullName>
    </alternativeName>
</protein>
<evidence type="ECO:0000256" key="5">
    <source>
        <dbReference type="ARBA" id="ARBA00022516"/>
    </source>
</evidence>
<dbReference type="EC" id="2.3.1.180" evidence="3 13"/>
<dbReference type="Proteomes" id="UP001056539">
    <property type="component" value="Chromosome"/>
</dbReference>
<organism evidence="16 17">
    <name type="scientific">Thermospira aquatica</name>
    <dbReference type="NCBI Taxonomy" id="2828656"/>
    <lineage>
        <taxon>Bacteria</taxon>
        <taxon>Pseudomonadati</taxon>
        <taxon>Spirochaetota</taxon>
        <taxon>Spirochaetia</taxon>
        <taxon>Brevinematales</taxon>
        <taxon>Thermospiraceae</taxon>
        <taxon>Thermospira</taxon>
    </lineage>
</organism>
<dbReference type="GO" id="GO:0044550">
    <property type="term" value="P:secondary metabolite biosynthetic process"/>
    <property type="evidence" value="ECO:0007669"/>
    <property type="project" value="TreeGrafter"/>
</dbReference>
<dbReference type="NCBIfam" id="NF006829">
    <property type="entry name" value="PRK09352.1"/>
    <property type="match status" value="1"/>
</dbReference>
<dbReference type="PANTHER" id="PTHR34069:SF2">
    <property type="entry name" value="BETA-KETOACYL-[ACYL-CARRIER-PROTEIN] SYNTHASE III"/>
    <property type="match status" value="1"/>
</dbReference>
<dbReference type="InterPro" id="IPR013751">
    <property type="entry name" value="ACP_syn_III_N"/>
</dbReference>
<accession>A0AAX3BDH0</accession>
<comment type="subcellular location">
    <subcellularLocation>
        <location evidence="13">Cytoplasm</location>
    </subcellularLocation>
</comment>
<keyword evidence="6 13" id="KW-0808">Transferase</keyword>
<evidence type="ECO:0000256" key="9">
    <source>
        <dbReference type="ARBA" id="ARBA00023160"/>
    </source>
</evidence>
<keyword evidence="4 13" id="KW-0963">Cytoplasm</keyword>